<dbReference type="Proteomes" id="UP000335636">
    <property type="component" value="Unassembled WGS sequence"/>
</dbReference>
<name>A0A5E4A3M4_MARMO</name>
<keyword evidence="2" id="KW-1185">Reference proteome</keyword>
<feature type="non-terminal residue" evidence="1">
    <location>
        <position position="52"/>
    </location>
</feature>
<protein>
    <submittedName>
        <fullName evidence="1">Uncharacterized protein</fullName>
    </submittedName>
</protein>
<accession>A0A5E4A3M4</accession>
<reference evidence="1" key="1">
    <citation type="submission" date="2019-04" db="EMBL/GenBank/DDBJ databases">
        <authorList>
            <person name="Alioto T."/>
            <person name="Alioto T."/>
        </authorList>
    </citation>
    <scope>NUCLEOTIDE SEQUENCE [LARGE SCALE GENOMIC DNA]</scope>
</reference>
<dbReference type="EMBL" id="CABDUW010000007">
    <property type="protein sequence ID" value="VTJ51629.1"/>
    <property type="molecule type" value="Genomic_DNA"/>
</dbReference>
<dbReference type="AlphaFoldDB" id="A0A5E4A3M4"/>
<organism evidence="1 2">
    <name type="scientific">Marmota monax</name>
    <name type="common">Woodchuck</name>
    <dbReference type="NCBI Taxonomy" id="9995"/>
    <lineage>
        <taxon>Eukaryota</taxon>
        <taxon>Metazoa</taxon>
        <taxon>Chordata</taxon>
        <taxon>Craniata</taxon>
        <taxon>Vertebrata</taxon>
        <taxon>Euteleostomi</taxon>
        <taxon>Mammalia</taxon>
        <taxon>Eutheria</taxon>
        <taxon>Euarchontoglires</taxon>
        <taxon>Glires</taxon>
        <taxon>Rodentia</taxon>
        <taxon>Sciuromorpha</taxon>
        <taxon>Sciuridae</taxon>
        <taxon>Xerinae</taxon>
        <taxon>Marmotini</taxon>
        <taxon>Marmota</taxon>
    </lineage>
</organism>
<evidence type="ECO:0000313" key="1">
    <source>
        <dbReference type="EMBL" id="VTJ51629.1"/>
    </source>
</evidence>
<evidence type="ECO:0000313" key="2">
    <source>
        <dbReference type="Proteomes" id="UP000335636"/>
    </source>
</evidence>
<gene>
    <name evidence="1" type="ORF">MONAX_5E035879</name>
</gene>
<comment type="caution">
    <text evidence="1">The sequence shown here is derived from an EMBL/GenBank/DDBJ whole genome shotgun (WGS) entry which is preliminary data.</text>
</comment>
<sequence length="52" mass="5900">PLEDAIEDEEEECPSEETVIISKGDFPLEESLSTEFGPENLSCEEVEYFCNK</sequence>
<proteinExistence type="predicted"/>
<feature type="non-terminal residue" evidence="1">
    <location>
        <position position="1"/>
    </location>
</feature>